<keyword evidence="9" id="KW-0670">Pyruvate</keyword>
<dbReference type="InterPro" id="IPR027596">
    <property type="entry name" value="AmmeMemoSam_rS"/>
</dbReference>
<dbReference type="Proteomes" id="UP000198862">
    <property type="component" value="Unassembled WGS sequence"/>
</dbReference>
<dbReference type="AlphaFoldDB" id="A0A1I1J3S6"/>
<keyword evidence="1" id="KW-0004">4Fe-4S</keyword>
<feature type="binding site" evidence="7">
    <location>
        <position position="98"/>
    </location>
    <ligand>
        <name>[4Fe-4S] cluster</name>
        <dbReference type="ChEBI" id="CHEBI:49883"/>
        <note>4Fe-4S-S-AdoMet</note>
    </ligand>
</feature>
<evidence type="ECO:0000256" key="4">
    <source>
        <dbReference type="ARBA" id="ARBA00022723"/>
    </source>
</evidence>
<keyword evidence="4 7" id="KW-0479">Metal-binding</keyword>
<keyword evidence="9" id="KW-0456">Lyase</keyword>
<dbReference type="PROSITE" id="PS51918">
    <property type="entry name" value="RADICAL_SAM"/>
    <property type="match status" value="1"/>
</dbReference>
<evidence type="ECO:0000256" key="5">
    <source>
        <dbReference type="ARBA" id="ARBA00023004"/>
    </source>
</evidence>
<dbReference type="GO" id="GO:0006006">
    <property type="term" value="P:glucose metabolic process"/>
    <property type="evidence" value="ECO:0007669"/>
    <property type="project" value="UniProtKB-KW"/>
</dbReference>
<evidence type="ECO:0000259" key="8">
    <source>
        <dbReference type="PROSITE" id="PS51918"/>
    </source>
</evidence>
<dbReference type="GO" id="GO:0051539">
    <property type="term" value="F:4 iron, 4 sulfur cluster binding"/>
    <property type="evidence" value="ECO:0007669"/>
    <property type="project" value="UniProtKB-KW"/>
</dbReference>
<feature type="domain" description="Radical SAM core" evidence="8">
    <location>
        <begin position="79"/>
        <end position="294"/>
    </location>
</feature>
<dbReference type="GO" id="GO:0046872">
    <property type="term" value="F:metal ion binding"/>
    <property type="evidence" value="ECO:0007669"/>
    <property type="project" value="UniProtKB-KW"/>
</dbReference>
<evidence type="ECO:0000313" key="9">
    <source>
        <dbReference type="EMBL" id="SFC43154.1"/>
    </source>
</evidence>
<comment type="cofactor">
    <cofactor evidence="7">
        <name>[4Fe-4S] cluster</name>
        <dbReference type="ChEBI" id="CHEBI:49883"/>
    </cofactor>
    <text evidence="7">Binds 1 [4Fe-4S] cluster. The cluster is coordinated with 3 cysteines and an exchangeable S-adenosyl-L-methionine.</text>
</comment>
<dbReference type="OrthoDB" id="9778883at2"/>
<dbReference type="PIRSF" id="PIRSF004869">
    <property type="entry name" value="PflX_prd"/>
    <property type="match status" value="1"/>
</dbReference>
<protein>
    <submittedName>
        <fullName evidence="9">Pyruvate formate lyase activating enzyme</fullName>
    </submittedName>
</protein>
<dbReference type="RefSeq" id="WP_091982628.1">
    <property type="nucleotide sequence ID" value="NZ_FOLO01000009.1"/>
</dbReference>
<keyword evidence="2" id="KW-0313">Glucose metabolism</keyword>
<keyword evidence="5 7" id="KW-0408">Iron</keyword>
<dbReference type="InterPro" id="IPR034457">
    <property type="entry name" value="Organic_radical-activating"/>
</dbReference>
<dbReference type="PANTHER" id="PTHR30352:SF5">
    <property type="entry name" value="PYRUVATE FORMATE-LYASE 1-ACTIVATING ENZYME"/>
    <property type="match status" value="1"/>
</dbReference>
<dbReference type="NCBIfam" id="TIGR04337">
    <property type="entry name" value="AmmeMemoSam_rS"/>
    <property type="match status" value="1"/>
</dbReference>
<dbReference type="EMBL" id="FOLO01000009">
    <property type="protein sequence ID" value="SFC43154.1"/>
    <property type="molecule type" value="Genomic_DNA"/>
</dbReference>
<dbReference type="InterPro" id="IPR016431">
    <property type="entry name" value="Pyrv-formate_lyase-activ_prd"/>
</dbReference>
<keyword evidence="3 7" id="KW-0949">S-adenosyl-L-methionine</keyword>
<dbReference type="Gene3D" id="3.20.20.70">
    <property type="entry name" value="Aldolase class I"/>
    <property type="match status" value="1"/>
</dbReference>
<dbReference type="SFLD" id="SFLDS00029">
    <property type="entry name" value="Radical_SAM"/>
    <property type="match status" value="1"/>
</dbReference>
<accession>A0A1I1J3S6</accession>
<evidence type="ECO:0000313" key="10">
    <source>
        <dbReference type="Proteomes" id="UP000198862"/>
    </source>
</evidence>
<name>A0A1I1J3S6_9GAMM</name>
<dbReference type="SUPFAM" id="SSF102114">
    <property type="entry name" value="Radical SAM enzymes"/>
    <property type="match status" value="1"/>
</dbReference>
<dbReference type="PANTHER" id="PTHR30352">
    <property type="entry name" value="PYRUVATE FORMATE-LYASE-ACTIVATING ENZYME"/>
    <property type="match status" value="1"/>
</dbReference>
<dbReference type="InterPro" id="IPR013785">
    <property type="entry name" value="Aldolase_TIM"/>
</dbReference>
<evidence type="ECO:0000256" key="2">
    <source>
        <dbReference type="ARBA" id="ARBA00022526"/>
    </source>
</evidence>
<gene>
    <name evidence="9" type="ORF">SAMN02745724_01644</name>
</gene>
<evidence type="ECO:0000256" key="3">
    <source>
        <dbReference type="ARBA" id="ARBA00022691"/>
    </source>
</evidence>
<dbReference type="Pfam" id="PF04055">
    <property type="entry name" value="Radical_SAM"/>
    <property type="match status" value="1"/>
</dbReference>
<dbReference type="STRING" id="1123010.SAMN02745724_01644"/>
<evidence type="ECO:0000256" key="6">
    <source>
        <dbReference type="ARBA" id="ARBA00023014"/>
    </source>
</evidence>
<feature type="binding site" evidence="7">
    <location>
        <position position="101"/>
    </location>
    <ligand>
        <name>[4Fe-4S] cluster</name>
        <dbReference type="ChEBI" id="CHEBI:49883"/>
        <note>4Fe-4S-S-AdoMet</note>
    </ligand>
</feature>
<dbReference type="InterPro" id="IPR058240">
    <property type="entry name" value="rSAM_sf"/>
</dbReference>
<evidence type="ECO:0000256" key="7">
    <source>
        <dbReference type="PIRSR" id="PIRSR004869-50"/>
    </source>
</evidence>
<keyword evidence="2" id="KW-0119">Carbohydrate metabolism</keyword>
<proteinExistence type="predicted"/>
<keyword evidence="6 7" id="KW-0411">Iron-sulfur</keyword>
<feature type="binding site" evidence="7">
    <location>
        <position position="94"/>
    </location>
    <ligand>
        <name>[4Fe-4S] cluster</name>
        <dbReference type="ChEBI" id="CHEBI:49883"/>
        <note>4Fe-4S-S-AdoMet</note>
    </ligand>
</feature>
<dbReference type="GO" id="GO:0016829">
    <property type="term" value="F:lyase activity"/>
    <property type="evidence" value="ECO:0007669"/>
    <property type="project" value="UniProtKB-KW"/>
</dbReference>
<sequence length="365" mass="42168">MDNFSKNDDDIDFFPTKYWHALPDARVQCDLCPKHCKLREGKRGACFIRMHHLGEIVLTSYGRSSGFCIDPIEKKPFNHFYPGSRVMSFGTAGCNLSCQFCQNWDMSKSRKTDTLCNRASPEKIIQSALKNDCQSIAFTYNDPIIFMEYAIDIAIKAKEENINSVAVSAGYVCDKPRRDFFNHINAANIDLKAFTDTFYRKICHAQLQPVLDTLLYLHKETQVWFEITNLLIPGENDSDKELHEMCQWISENLSPNIPLHFSAFHPDFKMLNKDKTPLITLKKARTIAMNYGLNYVYCGNVFDTESDSTYCPHCKNLLIERNWYQINQYNLDNSGHCIYCNNLLSGHFNEFIHPFGARRIPIKIT</sequence>
<evidence type="ECO:0000256" key="1">
    <source>
        <dbReference type="ARBA" id="ARBA00022485"/>
    </source>
</evidence>
<keyword evidence="10" id="KW-1185">Reference proteome</keyword>
<dbReference type="InterPro" id="IPR007197">
    <property type="entry name" value="rSAM"/>
</dbReference>
<dbReference type="SFLD" id="SFLDG01101">
    <property type="entry name" value="Uncharacterised_Radical_SAM_Su"/>
    <property type="match status" value="1"/>
</dbReference>
<organism evidence="9 10">
    <name type="scientific">Pseudoalteromonas denitrificans DSM 6059</name>
    <dbReference type="NCBI Taxonomy" id="1123010"/>
    <lineage>
        <taxon>Bacteria</taxon>
        <taxon>Pseudomonadati</taxon>
        <taxon>Pseudomonadota</taxon>
        <taxon>Gammaproteobacteria</taxon>
        <taxon>Alteromonadales</taxon>
        <taxon>Pseudoalteromonadaceae</taxon>
        <taxon>Pseudoalteromonas</taxon>
    </lineage>
</organism>
<reference evidence="9 10" key="1">
    <citation type="submission" date="2016-10" db="EMBL/GenBank/DDBJ databases">
        <authorList>
            <person name="de Groot N.N."/>
        </authorList>
    </citation>
    <scope>NUCLEOTIDE SEQUENCE [LARGE SCALE GENOMIC DNA]</scope>
    <source>
        <strain evidence="9 10">DSM 6059</strain>
    </source>
</reference>
<dbReference type="CDD" id="cd01335">
    <property type="entry name" value="Radical_SAM"/>
    <property type="match status" value="1"/>
</dbReference>